<dbReference type="AlphaFoldDB" id="A0A2N5SGQ6"/>
<evidence type="ECO:0000313" key="1">
    <source>
        <dbReference type="EMBL" id="PLW12413.1"/>
    </source>
</evidence>
<reference evidence="1 2" key="1">
    <citation type="submission" date="2017-11" db="EMBL/GenBank/DDBJ databases">
        <title>De novo assembly and phasing of dikaryotic genomes from two isolates of Puccinia coronata f. sp. avenae, the causal agent of oat crown rust.</title>
        <authorList>
            <person name="Miller M.E."/>
            <person name="Zhang Y."/>
            <person name="Omidvar V."/>
            <person name="Sperschneider J."/>
            <person name="Schwessinger B."/>
            <person name="Raley C."/>
            <person name="Palmer J.M."/>
            <person name="Garnica D."/>
            <person name="Upadhyaya N."/>
            <person name="Rathjen J."/>
            <person name="Taylor J.M."/>
            <person name="Park R.F."/>
            <person name="Dodds P.N."/>
            <person name="Hirsch C.D."/>
            <person name="Kianian S.F."/>
            <person name="Figueroa M."/>
        </authorList>
    </citation>
    <scope>NUCLEOTIDE SEQUENCE [LARGE SCALE GENOMIC DNA]</scope>
    <source>
        <strain evidence="1">12NC29</strain>
    </source>
</reference>
<evidence type="ECO:0000313" key="2">
    <source>
        <dbReference type="Proteomes" id="UP000235388"/>
    </source>
</evidence>
<comment type="caution">
    <text evidence="1">The sequence shown here is derived from an EMBL/GenBank/DDBJ whole genome shotgun (WGS) entry which is preliminary data.</text>
</comment>
<organism evidence="1 2">
    <name type="scientific">Puccinia coronata f. sp. avenae</name>
    <dbReference type="NCBI Taxonomy" id="200324"/>
    <lineage>
        <taxon>Eukaryota</taxon>
        <taxon>Fungi</taxon>
        <taxon>Dikarya</taxon>
        <taxon>Basidiomycota</taxon>
        <taxon>Pucciniomycotina</taxon>
        <taxon>Pucciniomycetes</taxon>
        <taxon>Pucciniales</taxon>
        <taxon>Pucciniaceae</taxon>
        <taxon>Puccinia</taxon>
    </lineage>
</organism>
<protein>
    <submittedName>
        <fullName evidence="1">Uncharacterized protein</fullName>
    </submittedName>
</protein>
<dbReference type="Proteomes" id="UP000235388">
    <property type="component" value="Unassembled WGS sequence"/>
</dbReference>
<sequence length="195" mass="21462">MVPKRLNDALVQLQSCSSPADAFESKRPIYACFNLTLSKANASIGRFWFQNQKRPIDTITIVRQLDASGHGTRSAQLALVEELFIGRSARRVNVWCRSSQSMAVLAMAPPGDGSIHGGGAVFWLPLGRRVSPSCFRPRGRSIKVMLTQTVVIRQLDFFLTVLQNRQKTVMQSGVKVTLPAARLSDGFKASEQASI</sequence>
<accession>A0A2N5SGQ6</accession>
<keyword evidence="2" id="KW-1185">Reference proteome</keyword>
<dbReference type="EMBL" id="PGCJ01000983">
    <property type="protein sequence ID" value="PLW12413.1"/>
    <property type="molecule type" value="Genomic_DNA"/>
</dbReference>
<gene>
    <name evidence="1" type="ORF">PCANC_23391</name>
</gene>
<proteinExistence type="predicted"/>
<name>A0A2N5SGQ6_9BASI</name>